<gene>
    <name evidence="1" type="ORF">SAMEA23995918_03579</name>
</gene>
<reference evidence="1 2" key="1">
    <citation type="submission" date="2018-07" db="EMBL/GenBank/DDBJ databases">
        <authorList>
            <consortium name="Pathogen Informatics"/>
        </authorList>
    </citation>
    <scope>NUCLEOTIDE SEQUENCE [LARGE SCALE GENOMIC DNA]</scope>
    <source>
        <strain evidence="1 2">4300STDY6636950</strain>
    </source>
</reference>
<accession>A0ABD7N523</accession>
<comment type="caution">
    <text evidence="1">The sequence shown here is derived from an EMBL/GenBank/DDBJ whole genome shotgun (WGS) entry which is preliminary data.</text>
</comment>
<dbReference type="Proteomes" id="UP000252079">
    <property type="component" value="Unassembled WGS sequence"/>
</dbReference>
<dbReference type="EMBL" id="UFBM01000026">
    <property type="protein sequence ID" value="SSF95555.1"/>
    <property type="molecule type" value="Genomic_DNA"/>
</dbReference>
<dbReference type="RefSeq" id="WP_114260691.1">
    <property type="nucleotide sequence ID" value="NZ_JAGKRM010000005.1"/>
</dbReference>
<sequence>MSNDLKYKINNILEILHPDRENKDVKICDPQGILQAQVLAYLLLAKSVSVIDSSFVAYGIKGLSKYSKTFHYITENFFQKKNDNDVNPYEIEKYLGYLTTPKNGLLHLQFVYFDEESEREHIVTPDVIVKSLKSGCFYHPVTQERIKEFKDKVYPVYFPTKKLETLRISFNSERECEYVFESVANHYRNDRKKRARALRILR</sequence>
<proteinExistence type="predicted"/>
<dbReference type="AlphaFoldDB" id="A0ABD7N523"/>
<protein>
    <submittedName>
        <fullName evidence="1">Uncharacterized protein</fullName>
    </submittedName>
</protein>
<evidence type="ECO:0000313" key="2">
    <source>
        <dbReference type="Proteomes" id="UP000252079"/>
    </source>
</evidence>
<evidence type="ECO:0000313" key="1">
    <source>
        <dbReference type="EMBL" id="SSF95555.1"/>
    </source>
</evidence>
<name>A0ABD7N523_9ENTR</name>
<organism evidence="1 2">
    <name type="scientific">Klebsiella quasipneumoniae</name>
    <dbReference type="NCBI Taxonomy" id="1463165"/>
    <lineage>
        <taxon>Bacteria</taxon>
        <taxon>Pseudomonadati</taxon>
        <taxon>Pseudomonadota</taxon>
        <taxon>Gammaproteobacteria</taxon>
        <taxon>Enterobacterales</taxon>
        <taxon>Enterobacteriaceae</taxon>
        <taxon>Klebsiella/Raoultella group</taxon>
        <taxon>Klebsiella</taxon>
        <taxon>Klebsiella pneumoniae complex</taxon>
    </lineage>
</organism>